<dbReference type="PROSITE" id="PS51782">
    <property type="entry name" value="LYSM"/>
    <property type="match status" value="1"/>
</dbReference>
<dbReference type="Gene3D" id="3.10.350.10">
    <property type="entry name" value="LysM domain"/>
    <property type="match status" value="1"/>
</dbReference>
<dbReference type="InterPro" id="IPR036779">
    <property type="entry name" value="LysM_dom_sf"/>
</dbReference>
<evidence type="ECO:0000259" key="2">
    <source>
        <dbReference type="PROSITE" id="PS51782"/>
    </source>
</evidence>
<name>A0ABV6SX00_9GAMM</name>
<organism evidence="3 4">
    <name type="scientific">Luteimonas padinae</name>
    <dbReference type="NCBI Taxonomy" id="1714359"/>
    <lineage>
        <taxon>Bacteria</taxon>
        <taxon>Pseudomonadati</taxon>
        <taxon>Pseudomonadota</taxon>
        <taxon>Gammaproteobacteria</taxon>
        <taxon>Lysobacterales</taxon>
        <taxon>Lysobacteraceae</taxon>
        <taxon>Luteimonas</taxon>
    </lineage>
</organism>
<dbReference type="SMART" id="SM00257">
    <property type="entry name" value="LysM"/>
    <property type="match status" value="1"/>
</dbReference>
<dbReference type="EMBL" id="JBHLTF010000030">
    <property type="protein sequence ID" value="MFC0717965.1"/>
    <property type="molecule type" value="Genomic_DNA"/>
</dbReference>
<accession>A0ABV6SX00</accession>
<feature type="compositionally biased region" description="Low complexity" evidence="1">
    <location>
        <begin position="127"/>
        <end position="147"/>
    </location>
</feature>
<dbReference type="CDD" id="cd00118">
    <property type="entry name" value="LysM"/>
    <property type="match status" value="1"/>
</dbReference>
<evidence type="ECO:0000313" key="4">
    <source>
        <dbReference type="Proteomes" id="UP001589898"/>
    </source>
</evidence>
<dbReference type="RefSeq" id="WP_189497236.1">
    <property type="nucleotide sequence ID" value="NZ_BMZT01000006.1"/>
</dbReference>
<dbReference type="Proteomes" id="UP001589898">
    <property type="component" value="Unassembled WGS sequence"/>
</dbReference>
<gene>
    <name evidence="3" type="ORF">ACFFFU_09415</name>
</gene>
<dbReference type="Pfam" id="PF01476">
    <property type="entry name" value="LysM"/>
    <property type="match status" value="1"/>
</dbReference>
<evidence type="ECO:0000256" key="1">
    <source>
        <dbReference type="SAM" id="MobiDB-lite"/>
    </source>
</evidence>
<proteinExistence type="predicted"/>
<dbReference type="SUPFAM" id="SSF54106">
    <property type="entry name" value="LysM domain"/>
    <property type="match status" value="1"/>
</dbReference>
<keyword evidence="4" id="KW-1185">Reference proteome</keyword>
<feature type="domain" description="LysM" evidence="2">
    <location>
        <begin position="23"/>
        <end position="68"/>
    </location>
</feature>
<sequence>MTVNAIGYQQPLPPPPPPPPPPKQHEVQHGETIDSIARANDTTPQALIGANPQLTNPDTLYPGDKLNLPAAAATDDDAGGGSAKVTGEDETKTGTDANGTSSKNEASVGVSEDGVTAGGKKTDKTTTTDADGNKTTTSTTAGGSVTVDPDEGTVSLTANGGFSESVKNSKGVGISFGMDGSSTVVTGEKTENGVTTYSVSSDISMSLNAGVDVKQAGLEYGHTEGIKASYEVSMPEQAAKTTDLASVNPFDPSTMPTGTVIKIDGSNYASNEFKATFRNVAAETKVTTEEGTSLLVEKTGADTVRVTAGPTEAISAYNGVGLDFEQVKVMLGNDTSLSGATLKTAEFDLSTPEGLAAYNDYVANGNMPADNGPGVSEVKTIEKLDYSSQAKVDVKLGPLELGIDGAQNTGDSVVTTYPDGTAERTVNLQYSGNVPMTLTQSFDAEGNEIMGDREYAYTIKVDESNSQLINAAQTGDVDKAQDGPVKPGDTVTITYTEAEMAELQDHAEKALEASGGMDFDLRVLTQDYDGNAVKTFDFAIALARNMGGSDYGSAERLFNISSSADGNYADGNYVQLPGTVTVHGS</sequence>
<feature type="compositionally biased region" description="Polar residues" evidence="1">
    <location>
        <begin position="94"/>
        <end position="105"/>
    </location>
</feature>
<feature type="region of interest" description="Disordered" evidence="1">
    <location>
        <begin position="1"/>
        <end position="150"/>
    </location>
</feature>
<protein>
    <submittedName>
        <fullName evidence="3">LysM domain-containing protein</fullName>
    </submittedName>
</protein>
<evidence type="ECO:0000313" key="3">
    <source>
        <dbReference type="EMBL" id="MFC0717965.1"/>
    </source>
</evidence>
<feature type="compositionally biased region" description="Pro residues" evidence="1">
    <location>
        <begin position="11"/>
        <end position="22"/>
    </location>
</feature>
<comment type="caution">
    <text evidence="3">The sequence shown here is derived from an EMBL/GenBank/DDBJ whole genome shotgun (WGS) entry which is preliminary data.</text>
</comment>
<feature type="compositionally biased region" description="Basic and acidic residues" evidence="1">
    <location>
        <begin position="23"/>
        <end position="32"/>
    </location>
</feature>
<reference evidence="3 4" key="1">
    <citation type="submission" date="2024-09" db="EMBL/GenBank/DDBJ databases">
        <authorList>
            <person name="Sun Q."/>
            <person name="Mori K."/>
        </authorList>
    </citation>
    <scope>NUCLEOTIDE SEQUENCE [LARGE SCALE GENOMIC DNA]</scope>
    <source>
        <strain evidence="3 4">KCTC 52403</strain>
    </source>
</reference>
<dbReference type="InterPro" id="IPR018392">
    <property type="entry name" value="LysM"/>
</dbReference>